<evidence type="ECO:0000256" key="1">
    <source>
        <dbReference type="SAM" id="Phobius"/>
    </source>
</evidence>
<comment type="caution">
    <text evidence="2">The sequence shown here is derived from an EMBL/GenBank/DDBJ whole genome shotgun (WGS) entry which is preliminary data.</text>
</comment>
<accession>A0ABN2Y6U8</accession>
<name>A0ABN2Y6U8_9ACTN</name>
<evidence type="ECO:0008006" key="4">
    <source>
        <dbReference type="Google" id="ProtNLM"/>
    </source>
</evidence>
<reference evidence="2 3" key="1">
    <citation type="journal article" date="2019" name="Int. J. Syst. Evol. Microbiol.">
        <title>The Global Catalogue of Microorganisms (GCM) 10K type strain sequencing project: providing services to taxonomists for standard genome sequencing and annotation.</title>
        <authorList>
            <consortium name="The Broad Institute Genomics Platform"/>
            <consortium name="The Broad Institute Genome Sequencing Center for Infectious Disease"/>
            <person name="Wu L."/>
            <person name="Ma J."/>
        </authorList>
    </citation>
    <scope>NUCLEOTIDE SEQUENCE [LARGE SCALE GENOMIC DNA]</scope>
    <source>
        <strain evidence="2 3">JCM 15481</strain>
    </source>
</reference>
<keyword evidence="1" id="KW-0812">Transmembrane</keyword>
<feature type="transmembrane region" description="Helical" evidence="1">
    <location>
        <begin position="117"/>
        <end position="138"/>
    </location>
</feature>
<dbReference type="EMBL" id="BAAAPF010000057">
    <property type="protein sequence ID" value="GAA2121159.1"/>
    <property type="molecule type" value="Genomic_DNA"/>
</dbReference>
<keyword evidence="3" id="KW-1185">Reference proteome</keyword>
<sequence length="149" mass="16286">MGGSPMAKEYPLPVGLLITQFLAGAFFLVVGAWTLSPMVVDKVELSGRTEEVAGTLAEDPLSCSNGCRVRYEVDGQEVTGQLSVNANLKMRHEGDALDLVYDPVEPQRVALKGDLNLMAIALRAILPFLGIVFLFSALRRGQRLRKRQN</sequence>
<protein>
    <recommendedName>
        <fullName evidence="4">DUF3592 domain-containing protein</fullName>
    </recommendedName>
</protein>
<keyword evidence="1" id="KW-0472">Membrane</keyword>
<gene>
    <name evidence="2" type="ORF">GCM10009802_24330</name>
</gene>
<keyword evidence="1" id="KW-1133">Transmembrane helix</keyword>
<proteinExistence type="predicted"/>
<feature type="transmembrane region" description="Helical" evidence="1">
    <location>
        <begin position="12"/>
        <end position="35"/>
    </location>
</feature>
<evidence type="ECO:0000313" key="3">
    <source>
        <dbReference type="Proteomes" id="UP001500443"/>
    </source>
</evidence>
<evidence type="ECO:0000313" key="2">
    <source>
        <dbReference type="EMBL" id="GAA2121159.1"/>
    </source>
</evidence>
<organism evidence="2 3">
    <name type="scientific">Streptomyces synnematoformans</name>
    <dbReference type="NCBI Taxonomy" id="415721"/>
    <lineage>
        <taxon>Bacteria</taxon>
        <taxon>Bacillati</taxon>
        <taxon>Actinomycetota</taxon>
        <taxon>Actinomycetes</taxon>
        <taxon>Kitasatosporales</taxon>
        <taxon>Streptomycetaceae</taxon>
        <taxon>Streptomyces</taxon>
    </lineage>
</organism>
<dbReference type="Proteomes" id="UP001500443">
    <property type="component" value="Unassembled WGS sequence"/>
</dbReference>